<protein>
    <submittedName>
        <fullName evidence="2">Uncharacterized protein</fullName>
    </submittedName>
</protein>
<feature type="signal peptide" evidence="1">
    <location>
        <begin position="1"/>
        <end position="17"/>
    </location>
</feature>
<keyword evidence="1" id="KW-0732">Signal</keyword>
<proteinExistence type="predicted"/>
<keyword evidence="3" id="KW-1185">Reference proteome</keyword>
<gene>
    <name evidence="2" type="ORF">EB796_022569</name>
</gene>
<evidence type="ECO:0000313" key="3">
    <source>
        <dbReference type="Proteomes" id="UP000593567"/>
    </source>
</evidence>
<dbReference type="AlphaFoldDB" id="A0A7J7IZ33"/>
<feature type="chain" id="PRO_5029443970" evidence="1">
    <location>
        <begin position="18"/>
        <end position="82"/>
    </location>
</feature>
<dbReference type="EMBL" id="VXIV02003252">
    <property type="protein sequence ID" value="KAF6019152.1"/>
    <property type="molecule type" value="Genomic_DNA"/>
</dbReference>
<reference evidence="2" key="1">
    <citation type="submission" date="2020-06" db="EMBL/GenBank/DDBJ databases">
        <title>Draft genome of Bugula neritina, a colonial animal packing powerful symbionts and potential medicines.</title>
        <authorList>
            <person name="Rayko M."/>
        </authorList>
    </citation>
    <scope>NUCLEOTIDE SEQUENCE [LARGE SCALE GENOMIC DNA]</scope>
    <source>
        <strain evidence="2">Kwan_BN1</strain>
    </source>
</reference>
<evidence type="ECO:0000313" key="2">
    <source>
        <dbReference type="EMBL" id="KAF6019152.1"/>
    </source>
</evidence>
<sequence>MKVIAILLAVCLALTSATYNNNYLYGGYGLSNYKYYNRGLYNRGLYNRGLYNRGLYNNYRGYNFGKGYNLYPSKLSSYYGRY</sequence>
<name>A0A7J7IZ33_BUGNE</name>
<organism evidence="2 3">
    <name type="scientific">Bugula neritina</name>
    <name type="common">Brown bryozoan</name>
    <name type="synonym">Sertularia neritina</name>
    <dbReference type="NCBI Taxonomy" id="10212"/>
    <lineage>
        <taxon>Eukaryota</taxon>
        <taxon>Metazoa</taxon>
        <taxon>Spiralia</taxon>
        <taxon>Lophotrochozoa</taxon>
        <taxon>Bryozoa</taxon>
        <taxon>Gymnolaemata</taxon>
        <taxon>Cheilostomatida</taxon>
        <taxon>Flustrina</taxon>
        <taxon>Buguloidea</taxon>
        <taxon>Bugulidae</taxon>
        <taxon>Bugula</taxon>
    </lineage>
</organism>
<dbReference type="Proteomes" id="UP000593567">
    <property type="component" value="Unassembled WGS sequence"/>
</dbReference>
<evidence type="ECO:0000256" key="1">
    <source>
        <dbReference type="SAM" id="SignalP"/>
    </source>
</evidence>
<comment type="caution">
    <text evidence="2">The sequence shown here is derived from an EMBL/GenBank/DDBJ whole genome shotgun (WGS) entry which is preliminary data.</text>
</comment>
<accession>A0A7J7IZ33</accession>